<dbReference type="FunCoup" id="Q6CMT1">
    <property type="interactions" value="25"/>
</dbReference>
<feature type="transmembrane region" description="Helical" evidence="2">
    <location>
        <begin position="185"/>
        <end position="203"/>
    </location>
</feature>
<name>Q6CMT1_KLULA</name>
<evidence type="ECO:0000256" key="2">
    <source>
        <dbReference type="SAM" id="Phobius"/>
    </source>
</evidence>
<dbReference type="PaxDb" id="284590-Q6CMT1"/>
<dbReference type="eggNOG" id="ENOG502QTWB">
    <property type="taxonomic scope" value="Eukaryota"/>
</dbReference>
<dbReference type="PANTHER" id="PTHR28147:SF1">
    <property type="entry name" value="N-GLYCOSYLATION PROTEIN EOS1"/>
    <property type="match status" value="1"/>
</dbReference>
<evidence type="ECO:0000256" key="1">
    <source>
        <dbReference type="SAM" id="MobiDB-lite"/>
    </source>
</evidence>
<dbReference type="HOGENOM" id="CLU_043059_2_0_1"/>
<keyword evidence="4" id="KW-1185">Reference proteome</keyword>
<dbReference type="KEGG" id="kla:KLLA0_E17909g"/>
<dbReference type="EMBL" id="CR382125">
    <property type="protein sequence ID" value="CAG99845.1"/>
    <property type="molecule type" value="Genomic_DNA"/>
</dbReference>
<protein>
    <submittedName>
        <fullName evidence="3">KLLA0E17909p</fullName>
    </submittedName>
</protein>
<feature type="transmembrane region" description="Helical" evidence="2">
    <location>
        <begin position="123"/>
        <end position="145"/>
    </location>
</feature>
<dbReference type="GO" id="GO:0006487">
    <property type="term" value="P:protein N-linked glycosylation"/>
    <property type="evidence" value="ECO:0007669"/>
    <property type="project" value="TreeGrafter"/>
</dbReference>
<proteinExistence type="predicted"/>
<feature type="compositionally biased region" description="Low complexity" evidence="1">
    <location>
        <begin position="238"/>
        <end position="253"/>
    </location>
</feature>
<feature type="region of interest" description="Disordered" evidence="1">
    <location>
        <begin position="1"/>
        <end position="23"/>
    </location>
</feature>
<feature type="transmembrane region" description="Helical" evidence="2">
    <location>
        <begin position="157"/>
        <end position="179"/>
    </location>
</feature>
<dbReference type="PANTHER" id="PTHR28147">
    <property type="entry name" value="N-GLYCOSYLATION PROTEIN EOS1"/>
    <property type="match status" value="1"/>
</dbReference>
<keyword evidence="2" id="KW-1133">Transmembrane helix</keyword>
<dbReference type="GO" id="GO:0005789">
    <property type="term" value="C:endoplasmic reticulum membrane"/>
    <property type="evidence" value="ECO:0007669"/>
    <property type="project" value="InterPro"/>
</dbReference>
<keyword evidence="2" id="KW-0472">Membrane</keyword>
<gene>
    <name evidence="3" type="ORF">KLLA0_E17909g</name>
</gene>
<dbReference type="OMA" id="SLMIRWI"/>
<dbReference type="PRINTS" id="PR02070">
    <property type="entry name" value="NGLYCOSEOS1"/>
</dbReference>
<dbReference type="Pfam" id="PF12326">
    <property type="entry name" value="EOS1"/>
    <property type="match status" value="1"/>
</dbReference>
<accession>Q6CMT1</accession>
<dbReference type="STRING" id="284590.Q6CMT1"/>
<sequence>MDSRTNGARNRPESKKSSTSVILRRDKSHHSLRNLTLTHLTAKQHFLIALCRDVSLLPPIFAMCQSLAKAWSLSFETNVLYSGSSGLTNKMKMAWSAYIGTTTSTEDDTIILSALTTARSSEYFLASMWCLVSMYLSYSILDSLMVRWIIKYATMAAIFRMFSMSLVMICFELLLTAAMSPSGKYHLHTWILISCLLTGGYIWQSFITSNLIYGDNASSSQSTFPNNSDSSSSRRNDSSSSGDNDDTGNGTSNQGLTFSAARSRKKKLSSSSSSSSASQFQLRWSKRRRLDLYKVTVFCVVPVGFTSFLTMIVLLRNLFIQRLDVEHMERLLRNSYHN</sequence>
<dbReference type="InterPro" id="IPR021100">
    <property type="entry name" value="N-glycosylation_EOS1"/>
</dbReference>
<evidence type="ECO:0000313" key="4">
    <source>
        <dbReference type="Proteomes" id="UP000000598"/>
    </source>
</evidence>
<keyword evidence="2" id="KW-0812">Transmembrane</keyword>
<dbReference type="AlphaFoldDB" id="Q6CMT1"/>
<organism evidence="3 4">
    <name type="scientific">Kluyveromyces lactis (strain ATCC 8585 / CBS 2359 / DSM 70799 / NBRC 1267 / NRRL Y-1140 / WM37)</name>
    <name type="common">Yeast</name>
    <name type="synonym">Candida sphaerica</name>
    <dbReference type="NCBI Taxonomy" id="284590"/>
    <lineage>
        <taxon>Eukaryota</taxon>
        <taxon>Fungi</taxon>
        <taxon>Dikarya</taxon>
        <taxon>Ascomycota</taxon>
        <taxon>Saccharomycotina</taxon>
        <taxon>Saccharomycetes</taxon>
        <taxon>Saccharomycetales</taxon>
        <taxon>Saccharomycetaceae</taxon>
        <taxon>Kluyveromyces</taxon>
    </lineage>
</organism>
<dbReference type="GO" id="GO:0034599">
    <property type="term" value="P:cellular response to oxidative stress"/>
    <property type="evidence" value="ECO:0007669"/>
    <property type="project" value="InterPro"/>
</dbReference>
<evidence type="ECO:0000313" key="3">
    <source>
        <dbReference type="EMBL" id="CAG99845.1"/>
    </source>
</evidence>
<dbReference type="InParanoid" id="Q6CMT1"/>
<feature type="region of interest" description="Disordered" evidence="1">
    <location>
        <begin position="219"/>
        <end position="256"/>
    </location>
</feature>
<feature type="transmembrane region" description="Helical" evidence="2">
    <location>
        <begin position="292"/>
        <end position="315"/>
    </location>
</feature>
<reference evidence="3 4" key="1">
    <citation type="journal article" date="2004" name="Nature">
        <title>Genome evolution in yeasts.</title>
        <authorList>
            <consortium name="Genolevures"/>
            <person name="Dujon B."/>
            <person name="Sherman D."/>
            <person name="Fischer G."/>
            <person name="Durrens P."/>
            <person name="Casaregola S."/>
            <person name="Lafontaine I."/>
            <person name="de Montigny J."/>
            <person name="Marck C."/>
            <person name="Neuveglise C."/>
            <person name="Talla E."/>
            <person name="Goffard N."/>
            <person name="Frangeul L."/>
            <person name="Aigle M."/>
            <person name="Anthouard V."/>
            <person name="Babour A."/>
            <person name="Barbe V."/>
            <person name="Barnay S."/>
            <person name="Blanchin S."/>
            <person name="Beckerich J.M."/>
            <person name="Beyne E."/>
            <person name="Bleykasten C."/>
            <person name="Boisrame A."/>
            <person name="Boyer J."/>
            <person name="Cattolico L."/>
            <person name="Confanioleri F."/>
            <person name="de Daruvar A."/>
            <person name="Despons L."/>
            <person name="Fabre E."/>
            <person name="Fairhead C."/>
            <person name="Ferry-Dumazet H."/>
            <person name="Groppi A."/>
            <person name="Hantraye F."/>
            <person name="Hennequin C."/>
            <person name="Jauniaux N."/>
            <person name="Joyet P."/>
            <person name="Kachouri R."/>
            <person name="Kerrest A."/>
            <person name="Koszul R."/>
            <person name="Lemaire M."/>
            <person name="Lesur I."/>
            <person name="Ma L."/>
            <person name="Muller H."/>
            <person name="Nicaud J.M."/>
            <person name="Nikolski M."/>
            <person name="Oztas S."/>
            <person name="Ozier-Kalogeropoulos O."/>
            <person name="Pellenz S."/>
            <person name="Potier S."/>
            <person name="Richard G.F."/>
            <person name="Straub M.L."/>
            <person name="Suleau A."/>
            <person name="Swennene D."/>
            <person name="Tekaia F."/>
            <person name="Wesolowski-Louvel M."/>
            <person name="Westhof E."/>
            <person name="Wirth B."/>
            <person name="Zeniou-Meyer M."/>
            <person name="Zivanovic I."/>
            <person name="Bolotin-Fukuhara M."/>
            <person name="Thierry A."/>
            <person name="Bouchier C."/>
            <person name="Caudron B."/>
            <person name="Scarpelli C."/>
            <person name="Gaillardin C."/>
            <person name="Weissenbach J."/>
            <person name="Wincker P."/>
            <person name="Souciet J.L."/>
        </authorList>
    </citation>
    <scope>NUCLEOTIDE SEQUENCE [LARGE SCALE GENOMIC DNA]</scope>
    <source>
        <strain evidence="4">ATCC 8585 / CBS 2359 / DSM 70799 / NBRC 1267 / NRRL Y-1140 / WM37</strain>
    </source>
</reference>
<feature type="compositionally biased region" description="Low complexity" evidence="1">
    <location>
        <begin position="219"/>
        <end position="231"/>
    </location>
</feature>
<dbReference type="Proteomes" id="UP000000598">
    <property type="component" value="Chromosome E"/>
</dbReference>